<keyword evidence="3" id="KW-1185">Reference proteome</keyword>
<evidence type="ECO:0008006" key="4">
    <source>
        <dbReference type="Google" id="ProtNLM"/>
    </source>
</evidence>
<dbReference type="Proteomes" id="UP001075354">
    <property type="component" value="Unassembled WGS sequence"/>
</dbReference>
<evidence type="ECO:0000313" key="2">
    <source>
        <dbReference type="EMBL" id="KAJ1519091.1"/>
    </source>
</evidence>
<dbReference type="AlphaFoldDB" id="A0AAV7X3M2"/>
<feature type="compositionally biased region" description="Acidic residues" evidence="1">
    <location>
        <begin position="29"/>
        <end position="41"/>
    </location>
</feature>
<reference evidence="2" key="1">
    <citation type="submission" date="2022-12" db="EMBL/GenBank/DDBJ databases">
        <title>Chromosome-level genome assembly of the bean flower thrips Megalurothrips usitatus.</title>
        <authorList>
            <person name="Ma L."/>
            <person name="Liu Q."/>
            <person name="Li H."/>
            <person name="Cai W."/>
        </authorList>
    </citation>
    <scope>NUCLEOTIDE SEQUENCE</scope>
    <source>
        <strain evidence="2">Cailab_2022a</strain>
    </source>
</reference>
<evidence type="ECO:0000313" key="3">
    <source>
        <dbReference type="Proteomes" id="UP001075354"/>
    </source>
</evidence>
<sequence length="465" mass="52400">MATVLIEMKDSVVSTVDAARDSTPSVERVDEDMFASDEEDPAPPRPRVCDGPIPHVYELPNFGTAVTTAIREHGRSIDMCYKERIIDALRADMMRYSCYVYPVTREYQRVVDRLLGVYPCLSDASSRAATQLQHRVDPGASWKKLLRTAFRAYRRKHGHRDEHLAQMRAELGINKWRKAPGGSRVYQAGERAYRGHGLDRIRPINVGAEGPSAEDDEVADDEATMERIRVKLAEEWARPQPNSDAVILRLNCTASARRRVFRDRGVPIREAFNMYAPLRDPRHLLDDVERFYNISILDCLTDYFTPAKCARAVSMLKSKLGDNADRVCKAYNALHDTQSAQAIREFVLLGLPLLAKEHLLKWVKINTDPTSAAPTIKIECPTASLLESTHARYFVIAEGVVISGDRDFSFTEAVACLMAIVHLCDLKWPHYITGTWRFLAEEVCGFEASARKQSAGTQGLINIFD</sequence>
<proteinExistence type="predicted"/>
<organism evidence="2 3">
    <name type="scientific">Megalurothrips usitatus</name>
    <name type="common">bean blossom thrips</name>
    <dbReference type="NCBI Taxonomy" id="439358"/>
    <lineage>
        <taxon>Eukaryota</taxon>
        <taxon>Metazoa</taxon>
        <taxon>Ecdysozoa</taxon>
        <taxon>Arthropoda</taxon>
        <taxon>Hexapoda</taxon>
        <taxon>Insecta</taxon>
        <taxon>Pterygota</taxon>
        <taxon>Neoptera</taxon>
        <taxon>Paraneoptera</taxon>
        <taxon>Thysanoptera</taxon>
        <taxon>Terebrantia</taxon>
        <taxon>Thripoidea</taxon>
        <taxon>Thripidae</taxon>
        <taxon>Megalurothrips</taxon>
    </lineage>
</organism>
<feature type="region of interest" description="Disordered" evidence="1">
    <location>
        <begin position="19"/>
        <end position="47"/>
    </location>
</feature>
<comment type="caution">
    <text evidence="2">The sequence shown here is derived from an EMBL/GenBank/DDBJ whole genome shotgun (WGS) entry which is preliminary data.</text>
</comment>
<evidence type="ECO:0000256" key="1">
    <source>
        <dbReference type="SAM" id="MobiDB-lite"/>
    </source>
</evidence>
<gene>
    <name evidence="2" type="ORF">ONE63_011333</name>
</gene>
<accession>A0AAV7X3M2</accession>
<protein>
    <recommendedName>
        <fullName evidence="4">Sterile alpha motif domain-containing protein 3-like</fullName>
    </recommendedName>
</protein>
<dbReference type="EMBL" id="JAPTSV010000786">
    <property type="protein sequence ID" value="KAJ1519091.1"/>
    <property type="molecule type" value="Genomic_DNA"/>
</dbReference>
<name>A0AAV7X3M2_9NEOP</name>